<feature type="compositionally biased region" description="Basic residues" evidence="1">
    <location>
        <begin position="270"/>
        <end position="281"/>
    </location>
</feature>
<dbReference type="SUPFAM" id="SSF55781">
    <property type="entry name" value="GAF domain-like"/>
    <property type="match status" value="1"/>
</dbReference>
<proteinExistence type="predicted"/>
<sequence>MAASLWTSGAPGRPAPDPGPALVRVALQAGATSVAHIDVAAMLSGICVALVPAAGVDGVVLVLHEPADARDPERQRVFGSDTAAIRVGQLQDRAGAGPAITTAYDGRVVVTPDLTRSDPPGLAATAAGCGLVRSLAVPVLVGGVTAGSLQLLARRSSGAGLTDRLATALQVVTSALAARISDVRELTRLEQLAAGTPDGPAGPRGTDGPGPGPITPAPRRPAGPSITAAPGGRAGTGPRASAGDRPPDRTALIPAARRPEEPPAGPRVPAQRRARHRRNDV</sequence>
<dbReference type="Pfam" id="PF13185">
    <property type="entry name" value="GAF_2"/>
    <property type="match status" value="1"/>
</dbReference>
<dbReference type="EMBL" id="MIGB01000004">
    <property type="protein sequence ID" value="OSY42887.1"/>
    <property type="molecule type" value="Genomic_DNA"/>
</dbReference>
<feature type="region of interest" description="Disordered" evidence="1">
    <location>
        <begin position="193"/>
        <end position="281"/>
    </location>
</feature>
<feature type="domain" description="GAF" evidence="2">
    <location>
        <begin position="38"/>
        <end position="178"/>
    </location>
</feature>
<dbReference type="OrthoDB" id="3577653at2"/>
<dbReference type="RefSeq" id="WP_125911385.1">
    <property type="nucleotide sequence ID" value="NZ_AP018920.1"/>
</dbReference>
<dbReference type="Gene3D" id="3.30.450.40">
    <property type="match status" value="1"/>
</dbReference>
<name>A0A1Y2N715_PSEAH</name>
<gene>
    <name evidence="3" type="ORF">BG845_01129</name>
</gene>
<reference evidence="3 4" key="1">
    <citation type="submission" date="2016-09" db="EMBL/GenBank/DDBJ databases">
        <title>Pseudonocardia autotrophica DSM535, a candidate organism with high potential of specific P450 cytochromes.</title>
        <authorList>
            <person name="Grumaz C."/>
            <person name="Vainshtein Y."/>
            <person name="Kirstahler P."/>
            <person name="Sohn K."/>
        </authorList>
    </citation>
    <scope>NUCLEOTIDE SEQUENCE [LARGE SCALE GENOMIC DNA]</scope>
    <source>
        <strain evidence="3 4">DSM 535</strain>
    </source>
</reference>
<feature type="compositionally biased region" description="Low complexity" evidence="1">
    <location>
        <begin position="193"/>
        <end position="206"/>
    </location>
</feature>
<evidence type="ECO:0000313" key="4">
    <source>
        <dbReference type="Proteomes" id="UP000194360"/>
    </source>
</evidence>
<comment type="caution">
    <text evidence="3">The sequence shown here is derived from an EMBL/GenBank/DDBJ whole genome shotgun (WGS) entry which is preliminary data.</text>
</comment>
<feature type="compositionally biased region" description="Pro residues" evidence="1">
    <location>
        <begin position="210"/>
        <end position="221"/>
    </location>
</feature>
<accession>A0A1Y2N715</accession>
<protein>
    <recommendedName>
        <fullName evidence="2">GAF domain-containing protein</fullName>
    </recommendedName>
</protein>
<evidence type="ECO:0000259" key="2">
    <source>
        <dbReference type="Pfam" id="PF13185"/>
    </source>
</evidence>
<dbReference type="Proteomes" id="UP000194360">
    <property type="component" value="Unassembled WGS sequence"/>
</dbReference>
<dbReference type="AlphaFoldDB" id="A0A1Y2N715"/>
<keyword evidence="4" id="KW-1185">Reference proteome</keyword>
<dbReference type="InterPro" id="IPR029016">
    <property type="entry name" value="GAF-like_dom_sf"/>
</dbReference>
<dbReference type="STRING" id="2074.BG845_01129"/>
<organism evidence="3 4">
    <name type="scientific">Pseudonocardia autotrophica</name>
    <name type="common">Amycolata autotrophica</name>
    <name type="synonym">Nocardia autotrophica</name>
    <dbReference type="NCBI Taxonomy" id="2074"/>
    <lineage>
        <taxon>Bacteria</taxon>
        <taxon>Bacillati</taxon>
        <taxon>Actinomycetota</taxon>
        <taxon>Actinomycetes</taxon>
        <taxon>Pseudonocardiales</taxon>
        <taxon>Pseudonocardiaceae</taxon>
        <taxon>Pseudonocardia</taxon>
    </lineage>
</organism>
<evidence type="ECO:0000313" key="3">
    <source>
        <dbReference type="EMBL" id="OSY42887.1"/>
    </source>
</evidence>
<evidence type="ECO:0000256" key="1">
    <source>
        <dbReference type="SAM" id="MobiDB-lite"/>
    </source>
</evidence>
<feature type="compositionally biased region" description="Low complexity" evidence="1">
    <location>
        <begin position="222"/>
        <end position="243"/>
    </location>
</feature>
<dbReference type="InterPro" id="IPR003018">
    <property type="entry name" value="GAF"/>
</dbReference>